<dbReference type="AlphaFoldDB" id="A0A2I0JZ11"/>
<dbReference type="Proteomes" id="UP000233551">
    <property type="component" value="Unassembled WGS sequence"/>
</dbReference>
<reference evidence="1 2" key="1">
    <citation type="submission" date="2017-11" db="EMBL/GenBank/DDBJ databases">
        <title>De-novo sequencing of pomegranate (Punica granatum L.) genome.</title>
        <authorList>
            <person name="Akparov Z."/>
            <person name="Amiraslanov A."/>
            <person name="Hajiyeva S."/>
            <person name="Abbasov M."/>
            <person name="Kaur K."/>
            <person name="Hamwieh A."/>
            <person name="Solovyev V."/>
            <person name="Salamov A."/>
            <person name="Braich B."/>
            <person name="Kosarev P."/>
            <person name="Mahmoud A."/>
            <person name="Hajiyev E."/>
            <person name="Babayeva S."/>
            <person name="Izzatullayeva V."/>
            <person name="Mammadov A."/>
            <person name="Mammadov A."/>
            <person name="Sharifova S."/>
            <person name="Ojaghi J."/>
            <person name="Eynullazada K."/>
            <person name="Bayramov B."/>
            <person name="Abdulazimova A."/>
            <person name="Shahmuradov I."/>
        </authorList>
    </citation>
    <scope>NUCLEOTIDE SEQUENCE [LARGE SCALE GENOMIC DNA]</scope>
    <source>
        <strain evidence="2">cv. AG2017</strain>
        <tissue evidence="1">Leaf</tissue>
    </source>
</reference>
<proteinExistence type="predicted"/>
<keyword evidence="2" id="KW-1185">Reference proteome</keyword>
<organism evidence="1 2">
    <name type="scientific">Punica granatum</name>
    <name type="common">Pomegranate</name>
    <dbReference type="NCBI Taxonomy" id="22663"/>
    <lineage>
        <taxon>Eukaryota</taxon>
        <taxon>Viridiplantae</taxon>
        <taxon>Streptophyta</taxon>
        <taxon>Embryophyta</taxon>
        <taxon>Tracheophyta</taxon>
        <taxon>Spermatophyta</taxon>
        <taxon>Magnoliopsida</taxon>
        <taxon>eudicotyledons</taxon>
        <taxon>Gunneridae</taxon>
        <taxon>Pentapetalae</taxon>
        <taxon>rosids</taxon>
        <taxon>malvids</taxon>
        <taxon>Myrtales</taxon>
        <taxon>Lythraceae</taxon>
        <taxon>Punica</taxon>
    </lineage>
</organism>
<accession>A0A2I0JZ11</accession>
<name>A0A2I0JZ11_PUNGR</name>
<evidence type="ECO:0000313" key="2">
    <source>
        <dbReference type="Proteomes" id="UP000233551"/>
    </source>
</evidence>
<dbReference type="EMBL" id="PGOL01001028">
    <property type="protein sequence ID" value="PKI61561.1"/>
    <property type="molecule type" value="Genomic_DNA"/>
</dbReference>
<gene>
    <name evidence="1" type="ORF">CRG98_018057</name>
</gene>
<evidence type="ECO:0000313" key="1">
    <source>
        <dbReference type="EMBL" id="PKI61561.1"/>
    </source>
</evidence>
<protein>
    <submittedName>
        <fullName evidence="1">Uncharacterized protein</fullName>
    </submittedName>
</protein>
<sequence>MGMAGGFKGKPNNEGRREGRLAVKGCLVAAATPIGVAGDLRKSGGWWWEVNIGHHP</sequence>
<comment type="caution">
    <text evidence="1">The sequence shown here is derived from an EMBL/GenBank/DDBJ whole genome shotgun (WGS) entry which is preliminary data.</text>
</comment>